<organism evidence="1 2">
    <name type="scientific">Grifola frondosa</name>
    <name type="common">Maitake</name>
    <name type="synonym">Polyporus frondosus</name>
    <dbReference type="NCBI Taxonomy" id="5627"/>
    <lineage>
        <taxon>Eukaryota</taxon>
        <taxon>Fungi</taxon>
        <taxon>Dikarya</taxon>
        <taxon>Basidiomycota</taxon>
        <taxon>Agaricomycotina</taxon>
        <taxon>Agaricomycetes</taxon>
        <taxon>Polyporales</taxon>
        <taxon>Grifolaceae</taxon>
        <taxon>Grifola</taxon>
    </lineage>
</organism>
<evidence type="ECO:0000313" key="1">
    <source>
        <dbReference type="EMBL" id="OBZ67337.1"/>
    </source>
</evidence>
<dbReference type="AlphaFoldDB" id="A0A1C7LTE8"/>
<sequence length="86" mass="9539">MLLPDSPPPRKAMTSIPTHLCFDRNTCTKSLVKVVRRRGSETARSMPVFGDHDKVAGTVLLDVRFCSMPGRLAISMEGAFIYLSQE</sequence>
<accession>A0A1C7LTE8</accession>
<dbReference type="EMBL" id="LUGG01000024">
    <property type="protein sequence ID" value="OBZ67337.1"/>
    <property type="molecule type" value="Genomic_DNA"/>
</dbReference>
<comment type="caution">
    <text evidence="1">The sequence shown here is derived from an EMBL/GenBank/DDBJ whole genome shotgun (WGS) entry which is preliminary data.</text>
</comment>
<evidence type="ECO:0000313" key="2">
    <source>
        <dbReference type="Proteomes" id="UP000092993"/>
    </source>
</evidence>
<dbReference type="STRING" id="5627.A0A1C7LTE8"/>
<proteinExistence type="predicted"/>
<keyword evidence="2" id="KW-1185">Reference proteome</keyword>
<gene>
    <name evidence="1" type="ORF">A0H81_12636</name>
</gene>
<name>A0A1C7LTE8_GRIFR</name>
<dbReference type="OrthoDB" id="3259897at2759"/>
<protein>
    <submittedName>
        <fullName evidence="1">Uncharacterized protein</fullName>
    </submittedName>
</protein>
<reference evidence="1 2" key="1">
    <citation type="submission" date="2016-03" db="EMBL/GenBank/DDBJ databases">
        <title>Whole genome sequencing of Grifola frondosa 9006-11.</title>
        <authorList>
            <person name="Min B."/>
            <person name="Park H."/>
            <person name="Kim J.-G."/>
            <person name="Cho H."/>
            <person name="Oh Y.-L."/>
            <person name="Kong W.-S."/>
            <person name="Choi I.-G."/>
        </authorList>
    </citation>
    <scope>NUCLEOTIDE SEQUENCE [LARGE SCALE GENOMIC DNA]</scope>
    <source>
        <strain evidence="1 2">9006-11</strain>
    </source>
</reference>
<dbReference type="Proteomes" id="UP000092993">
    <property type="component" value="Unassembled WGS sequence"/>
</dbReference>